<dbReference type="SUPFAM" id="SSF53474">
    <property type="entry name" value="alpha/beta-Hydrolases"/>
    <property type="match status" value="1"/>
</dbReference>
<evidence type="ECO:0000256" key="2">
    <source>
        <dbReference type="ARBA" id="ARBA00022801"/>
    </source>
</evidence>
<comment type="caution">
    <text evidence="5">The sequence shown here is derived from an EMBL/GenBank/DDBJ whole genome shotgun (WGS) entry which is preliminary data.</text>
</comment>
<name>A0ABV6QPK1_9ACTN</name>
<reference evidence="5 6" key="1">
    <citation type="submission" date="2024-09" db="EMBL/GenBank/DDBJ databases">
        <authorList>
            <person name="Sun Q."/>
            <person name="Mori K."/>
        </authorList>
    </citation>
    <scope>NUCLEOTIDE SEQUENCE [LARGE SCALE GENOMIC DNA]</scope>
    <source>
        <strain evidence="5 6">CGMCC 1.15906</strain>
    </source>
</reference>
<gene>
    <name evidence="5" type="ORF">ACFFGN_16255</name>
</gene>
<dbReference type="RefSeq" id="WP_380048254.1">
    <property type="nucleotide sequence ID" value="NZ_JBHLTC010000018.1"/>
</dbReference>
<comment type="similarity">
    <text evidence="1 3">Belongs to the type-B carboxylesterase/lipase family.</text>
</comment>
<dbReference type="EC" id="3.1.1.-" evidence="3"/>
<proteinExistence type="inferred from homology"/>
<organism evidence="5 6">
    <name type="scientific">Kribbella deserti</name>
    <dbReference type="NCBI Taxonomy" id="1926257"/>
    <lineage>
        <taxon>Bacteria</taxon>
        <taxon>Bacillati</taxon>
        <taxon>Actinomycetota</taxon>
        <taxon>Actinomycetes</taxon>
        <taxon>Propionibacteriales</taxon>
        <taxon>Kribbellaceae</taxon>
        <taxon>Kribbella</taxon>
    </lineage>
</organism>
<dbReference type="PROSITE" id="PS00122">
    <property type="entry name" value="CARBOXYLESTERASE_B_1"/>
    <property type="match status" value="1"/>
</dbReference>
<evidence type="ECO:0000256" key="1">
    <source>
        <dbReference type="ARBA" id="ARBA00005964"/>
    </source>
</evidence>
<dbReference type="InterPro" id="IPR002018">
    <property type="entry name" value="CarbesteraseB"/>
</dbReference>
<evidence type="ECO:0000259" key="4">
    <source>
        <dbReference type="Pfam" id="PF00135"/>
    </source>
</evidence>
<evidence type="ECO:0000313" key="5">
    <source>
        <dbReference type="EMBL" id="MFC0625637.1"/>
    </source>
</evidence>
<evidence type="ECO:0000313" key="6">
    <source>
        <dbReference type="Proteomes" id="UP001589890"/>
    </source>
</evidence>
<accession>A0ABV6QPK1</accession>
<feature type="domain" description="Carboxylesterase type B" evidence="4">
    <location>
        <begin position="2"/>
        <end position="464"/>
    </location>
</feature>
<evidence type="ECO:0000256" key="3">
    <source>
        <dbReference type="RuleBase" id="RU361235"/>
    </source>
</evidence>
<dbReference type="EMBL" id="JBHLTC010000018">
    <property type="protein sequence ID" value="MFC0625637.1"/>
    <property type="molecule type" value="Genomic_DNA"/>
</dbReference>
<dbReference type="PANTHER" id="PTHR43918:SF4">
    <property type="entry name" value="CARBOXYLIC ESTER HYDROLASE"/>
    <property type="match status" value="1"/>
</dbReference>
<protein>
    <recommendedName>
        <fullName evidence="3">Carboxylic ester hydrolase</fullName>
        <ecNumber evidence="3">3.1.1.-</ecNumber>
    </recommendedName>
</protein>
<dbReference type="PANTHER" id="PTHR43918">
    <property type="entry name" value="ACETYLCHOLINESTERASE"/>
    <property type="match status" value="1"/>
</dbReference>
<sequence length="498" mass="51970">MQPTVVLSTGKIRGRTVGGVSAFLGIPYAEAPIGPWAFAAPRPVRAWDGVRDAITLGPTAPQPSYQPPYDQLLANPFIDGPDFLNLNVWAPADSEGLPSGEGLPVMVWLHGGAFRNGSNAVPTYDGTAFARDGVVLVSANYRLGVQGFGVVRDAPANRGLLDQLAALAWVQENAAVFGGDPARVTVFGESAGGMSVATLVSMPAARGLFHRAIVQSGSAQAVAEQADAANVTLEVAKRLGVEPTAEGLGSVAVPALIAAQGDVAAELRARPDPQRWGRTTISAGFGVMPFFPVIDGRLISRMPLDAIIDGEGRDVDLLTGTTSDEFRLFMVPTGVAAGLPAEALPQALAQLGIDPALAGVYAANRPRQSPGDVLAAIVTDGFFTMPTVRLADAHASTGGKSFMYEFAWPSPLGGLGACHALEIGFVFDTLGEAAARLTGPNPPQSLADEVHGAWVSFAATGDPGWGRYGNGARPVLRFDHPESCQVENPRPDELARWQ</sequence>
<dbReference type="Pfam" id="PF00135">
    <property type="entry name" value="COesterase"/>
    <property type="match status" value="1"/>
</dbReference>
<dbReference type="InterPro" id="IPR019826">
    <property type="entry name" value="Carboxylesterase_B_AS"/>
</dbReference>
<dbReference type="InterPro" id="IPR029058">
    <property type="entry name" value="AB_hydrolase_fold"/>
</dbReference>
<keyword evidence="2 3" id="KW-0378">Hydrolase</keyword>
<dbReference type="InterPro" id="IPR050654">
    <property type="entry name" value="AChE-related_enzymes"/>
</dbReference>
<dbReference type="Proteomes" id="UP001589890">
    <property type="component" value="Unassembled WGS sequence"/>
</dbReference>
<dbReference type="Gene3D" id="3.40.50.1820">
    <property type="entry name" value="alpha/beta hydrolase"/>
    <property type="match status" value="1"/>
</dbReference>
<keyword evidence="6" id="KW-1185">Reference proteome</keyword>